<evidence type="ECO:0000313" key="6">
    <source>
        <dbReference type="EMBL" id="KMQ74305.1"/>
    </source>
</evidence>
<comment type="caution">
    <text evidence="6">The sequence shown here is derived from an EMBL/GenBank/DDBJ whole genome shotgun (WGS) entry which is preliminary data.</text>
</comment>
<comment type="similarity">
    <text evidence="1">Belongs to the FGGY kinase family.</text>
</comment>
<dbReference type="SUPFAM" id="SSF53067">
    <property type="entry name" value="Actin-like ATPase domain"/>
    <property type="match status" value="2"/>
</dbReference>
<feature type="domain" description="Carbohydrate kinase FGGY N-terminal" evidence="4">
    <location>
        <begin position="7"/>
        <end position="254"/>
    </location>
</feature>
<keyword evidence="3 6" id="KW-0418">Kinase</keyword>
<accession>A0A0J7LZI9</accession>
<dbReference type="CDD" id="cd07779">
    <property type="entry name" value="ASKHA_NBD_FGGY_YgcE-like"/>
    <property type="match status" value="1"/>
</dbReference>
<evidence type="ECO:0000259" key="5">
    <source>
        <dbReference type="Pfam" id="PF02782"/>
    </source>
</evidence>
<sequence>MPAEPLILAIDNGTQSVRALLFDARGNLVGKGKQEIEPYFSTEPGWAEQHPDYFWAQLGKACKLLWDSTTASPDQVAGVTVTTQRGTVINLDENGQALRPAIIWLDQRHAKVEGPVKGPWGWLFKLARLEDTINRFREKTQANWIAQNQPEIWARTRHFLLLSGYLNYRLTGEFKDSTGSQVGYLPFDYRKHRWAGARDFKWQTMPVKRSMLPELVPPGQTLGHLTDEACRHLGLAKSLPVIAAASDKACEILGSGGLTPEIGCLSYGTTATINTTSQRYVEPIRLMPPYPSALPRHYSTEVMIYRGFWMVSWFKREFGLRERKIAEQRGIEPEALFDELVKAVPPGSMGLMLQPYWSPGVRQPGPEAKGSIIGFGDVHTRSHIYRAILEGLAYALREGKEKIEKRSGVKITKLRVAGGGSQSDAAMQLTADVFGLPAEKPHTYETSGLGAAIDAAVGLGLHPDFDSAVANMTRVGDVFHPNEETRALYQQLYSEVYLKMYPQLQPLYRKIREITGYPR</sequence>
<evidence type="ECO:0000256" key="1">
    <source>
        <dbReference type="ARBA" id="ARBA00009156"/>
    </source>
</evidence>
<dbReference type="EMBL" id="LFBU01000001">
    <property type="protein sequence ID" value="KMQ74305.1"/>
    <property type="molecule type" value="Genomic_DNA"/>
</dbReference>
<keyword evidence="7" id="KW-1185">Reference proteome</keyword>
<dbReference type="OrthoDB" id="9805576at2"/>
<keyword evidence="2" id="KW-0808">Transferase</keyword>
<evidence type="ECO:0000313" key="7">
    <source>
        <dbReference type="Proteomes" id="UP000036102"/>
    </source>
</evidence>
<protein>
    <submittedName>
        <fullName evidence="6">Sugar (Pentulose or hexulose) kinase</fullName>
    </submittedName>
</protein>
<dbReference type="GO" id="GO:0016301">
    <property type="term" value="F:kinase activity"/>
    <property type="evidence" value="ECO:0007669"/>
    <property type="project" value="UniProtKB-KW"/>
</dbReference>
<dbReference type="InterPro" id="IPR043129">
    <property type="entry name" value="ATPase_NBD"/>
</dbReference>
<dbReference type="STRING" id="1658765.Msub_10488"/>
<evidence type="ECO:0000256" key="3">
    <source>
        <dbReference type="ARBA" id="ARBA00022777"/>
    </source>
</evidence>
<name>A0A0J7LZI9_9GAMM</name>
<organism evidence="6 7">
    <name type="scientific">Marinobacter subterrani</name>
    <dbReference type="NCBI Taxonomy" id="1658765"/>
    <lineage>
        <taxon>Bacteria</taxon>
        <taxon>Pseudomonadati</taxon>
        <taxon>Pseudomonadota</taxon>
        <taxon>Gammaproteobacteria</taxon>
        <taxon>Pseudomonadales</taxon>
        <taxon>Marinobacteraceae</taxon>
        <taxon>Marinobacter</taxon>
    </lineage>
</organism>
<dbReference type="RefSeq" id="WP_048494539.1">
    <property type="nucleotide sequence ID" value="NZ_LFBU01000001.1"/>
</dbReference>
<dbReference type="PIRSF" id="PIRSF000538">
    <property type="entry name" value="GlpK"/>
    <property type="match status" value="1"/>
</dbReference>
<dbReference type="PANTHER" id="PTHR43095:SF5">
    <property type="entry name" value="XYLULOSE KINASE"/>
    <property type="match status" value="1"/>
</dbReference>
<reference evidence="6 7" key="1">
    <citation type="submission" date="2015-06" db="EMBL/GenBank/DDBJ databases">
        <title>Marinobacter subterrani, a genetically tractable neutrophilic iron-oxidizing strain isolated from the Soudan Iron Mine.</title>
        <authorList>
            <person name="Bonis B.M."/>
            <person name="Gralnick J.A."/>
        </authorList>
    </citation>
    <scope>NUCLEOTIDE SEQUENCE [LARGE SCALE GENOMIC DNA]</scope>
    <source>
        <strain evidence="6 7">JG233</strain>
    </source>
</reference>
<dbReference type="InterPro" id="IPR000577">
    <property type="entry name" value="Carb_kinase_FGGY"/>
</dbReference>
<dbReference type="Pfam" id="PF02782">
    <property type="entry name" value="FGGY_C"/>
    <property type="match status" value="1"/>
</dbReference>
<dbReference type="InterPro" id="IPR050406">
    <property type="entry name" value="FGGY_Carb_Kinase"/>
</dbReference>
<dbReference type="PANTHER" id="PTHR43095">
    <property type="entry name" value="SUGAR KINASE"/>
    <property type="match status" value="1"/>
</dbReference>
<dbReference type="InterPro" id="IPR018485">
    <property type="entry name" value="FGGY_C"/>
</dbReference>
<dbReference type="InterPro" id="IPR018484">
    <property type="entry name" value="FGGY_N"/>
</dbReference>
<dbReference type="PATRIC" id="fig|1658765.3.peg.479"/>
<dbReference type="GO" id="GO:0005975">
    <property type="term" value="P:carbohydrate metabolic process"/>
    <property type="evidence" value="ECO:0007669"/>
    <property type="project" value="InterPro"/>
</dbReference>
<dbReference type="AlphaFoldDB" id="A0A0J7LZI9"/>
<gene>
    <name evidence="6" type="ORF">Msub_10488</name>
</gene>
<feature type="domain" description="Carbohydrate kinase FGGY C-terminal" evidence="5">
    <location>
        <begin position="265"/>
        <end position="458"/>
    </location>
</feature>
<evidence type="ECO:0000256" key="2">
    <source>
        <dbReference type="ARBA" id="ARBA00022679"/>
    </source>
</evidence>
<dbReference type="Pfam" id="PF00370">
    <property type="entry name" value="FGGY_N"/>
    <property type="match status" value="1"/>
</dbReference>
<dbReference type="Gene3D" id="3.30.420.40">
    <property type="match status" value="2"/>
</dbReference>
<evidence type="ECO:0000259" key="4">
    <source>
        <dbReference type="Pfam" id="PF00370"/>
    </source>
</evidence>
<proteinExistence type="inferred from homology"/>
<dbReference type="Proteomes" id="UP000036102">
    <property type="component" value="Unassembled WGS sequence"/>
</dbReference>